<comment type="domain">
    <text evidence="7">The DHHC domain is required for palmitoyltransferase activity.</text>
</comment>
<keyword evidence="2 7" id="KW-0808">Transferase</keyword>
<dbReference type="Pfam" id="PF01529">
    <property type="entry name" value="DHHC"/>
    <property type="match status" value="1"/>
</dbReference>
<dbReference type="InterPro" id="IPR001594">
    <property type="entry name" value="Palmitoyltrfase_DHHC"/>
</dbReference>
<evidence type="ECO:0000256" key="5">
    <source>
        <dbReference type="ARBA" id="ARBA00023136"/>
    </source>
</evidence>
<dbReference type="AlphaFoldDB" id="A0A1B6DR47"/>
<keyword evidence="5 7" id="KW-0472">Membrane</keyword>
<evidence type="ECO:0000256" key="3">
    <source>
        <dbReference type="ARBA" id="ARBA00022692"/>
    </source>
</evidence>
<feature type="transmembrane region" description="Helical" evidence="7">
    <location>
        <begin position="246"/>
        <end position="266"/>
    </location>
</feature>
<reference evidence="9" key="1">
    <citation type="submission" date="2015-12" db="EMBL/GenBank/DDBJ databases">
        <title>De novo transcriptome assembly of four potential Pierce s Disease insect vectors from Arizona vineyards.</title>
        <authorList>
            <person name="Tassone E.E."/>
        </authorList>
    </citation>
    <scope>NUCLEOTIDE SEQUENCE</scope>
</reference>
<evidence type="ECO:0000313" key="9">
    <source>
        <dbReference type="EMBL" id="JAS28141.1"/>
    </source>
</evidence>
<dbReference type="PROSITE" id="PS50216">
    <property type="entry name" value="DHHC"/>
    <property type="match status" value="1"/>
</dbReference>
<feature type="transmembrane region" description="Helical" evidence="7">
    <location>
        <begin position="161"/>
        <end position="179"/>
    </location>
</feature>
<feature type="domain" description="Palmitoyltransferase DHHC" evidence="8">
    <location>
        <begin position="201"/>
        <end position="333"/>
    </location>
</feature>
<comment type="subcellular location">
    <subcellularLocation>
        <location evidence="1">Membrane</location>
        <topology evidence="1">Multi-pass membrane protein</topology>
    </subcellularLocation>
</comment>
<keyword evidence="4 7" id="KW-1133">Transmembrane helix</keyword>
<organism evidence="9">
    <name type="scientific">Clastoptera arizonana</name>
    <name type="common">Arizona spittle bug</name>
    <dbReference type="NCBI Taxonomy" id="38151"/>
    <lineage>
        <taxon>Eukaryota</taxon>
        <taxon>Metazoa</taxon>
        <taxon>Ecdysozoa</taxon>
        <taxon>Arthropoda</taxon>
        <taxon>Hexapoda</taxon>
        <taxon>Insecta</taxon>
        <taxon>Pterygota</taxon>
        <taxon>Neoptera</taxon>
        <taxon>Paraneoptera</taxon>
        <taxon>Hemiptera</taxon>
        <taxon>Auchenorrhyncha</taxon>
        <taxon>Cercopoidea</taxon>
        <taxon>Clastopteridae</taxon>
        <taxon>Clastoptera</taxon>
    </lineage>
</organism>
<evidence type="ECO:0000256" key="4">
    <source>
        <dbReference type="ARBA" id="ARBA00022989"/>
    </source>
</evidence>
<evidence type="ECO:0000256" key="6">
    <source>
        <dbReference type="ARBA" id="ARBA00023315"/>
    </source>
</evidence>
<keyword evidence="6 7" id="KW-0012">Acyltransferase</keyword>
<feature type="transmembrane region" description="Helical" evidence="7">
    <location>
        <begin position="292"/>
        <end position="316"/>
    </location>
</feature>
<comment type="catalytic activity">
    <reaction evidence="7">
        <text>L-cysteinyl-[protein] + hexadecanoyl-CoA = S-hexadecanoyl-L-cysteinyl-[protein] + CoA</text>
        <dbReference type="Rhea" id="RHEA:36683"/>
        <dbReference type="Rhea" id="RHEA-COMP:10131"/>
        <dbReference type="Rhea" id="RHEA-COMP:11032"/>
        <dbReference type="ChEBI" id="CHEBI:29950"/>
        <dbReference type="ChEBI" id="CHEBI:57287"/>
        <dbReference type="ChEBI" id="CHEBI:57379"/>
        <dbReference type="ChEBI" id="CHEBI:74151"/>
        <dbReference type="EC" id="2.3.1.225"/>
    </reaction>
</comment>
<accession>A0A1B6DR47</accession>
<sequence length="372" mass="43028">MSFQERQHHSVLCCCEYVDLNDERSHMLACCCNCVDLDSCFDRLVTCKKIPSHTFTRLMATVQDRIRFPWKGGATQIPLDSLLPIFLLPLLGYIAAHGVWISVILFTTLPSFLIYIHYMFMRYNSPTKFFLIWTLMSIFLIFMIFEMAVVNLLDIRTDENFSFIIITIIMLGCGCKTKLNAEWSYLKTDSKMEMSTCDETPLVCSDCRKRVSSRSYHCNICHVCIVKRDLHCAWLNCCIGEKNHRWYLATLISALAQTSLCSNLILTTACHPFKVFGSFMLPDDCSDVYFDILYGVMFVTSVYCILVMIFLLILLINECWLISLGITGHEWRNSTRRSLCGLVSNRPYSKGFFSNWWEFFSGTEKNYTTLCI</sequence>
<feature type="transmembrane region" description="Helical" evidence="7">
    <location>
        <begin position="130"/>
        <end position="149"/>
    </location>
</feature>
<proteinExistence type="inferred from homology"/>
<comment type="similarity">
    <text evidence="7">Belongs to the DHHC palmitoyltransferase family.</text>
</comment>
<dbReference type="GO" id="GO:0016020">
    <property type="term" value="C:membrane"/>
    <property type="evidence" value="ECO:0007669"/>
    <property type="project" value="UniProtKB-SubCell"/>
</dbReference>
<dbReference type="EMBL" id="GEDC01003101">
    <property type="protein sequence ID" value="JAS34197.1"/>
    <property type="molecule type" value="Transcribed_RNA"/>
</dbReference>
<feature type="transmembrane region" description="Helical" evidence="7">
    <location>
        <begin position="100"/>
        <end position="118"/>
    </location>
</feature>
<evidence type="ECO:0000256" key="1">
    <source>
        <dbReference type="ARBA" id="ARBA00004141"/>
    </source>
</evidence>
<evidence type="ECO:0000256" key="7">
    <source>
        <dbReference type="RuleBase" id="RU079119"/>
    </source>
</evidence>
<gene>
    <name evidence="9" type="ORF">g.24492</name>
    <name evidence="10" type="ORF">g.24494</name>
</gene>
<evidence type="ECO:0000313" key="10">
    <source>
        <dbReference type="EMBL" id="JAS34197.1"/>
    </source>
</evidence>
<protein>
    <recommendedName>
        <fullName evidence="7">Palmitoyltransferase</fullName>
        <ecNumber evidence="7">2.3.1.225</ecNumber>
    </recommendedName>
</protein>
<evidence type="ECO:0000256" key="2">
    <source>
        <dbReference type="ARBA" id="ARBA00022679"/>
    </source>
</evidence>
<dbReference type="InterPro" id="IPR039859">
    <property type="entry name" value="PFA4/ZDH16/20/ERF2-like"/>
</dbReference>
<dbReference type="GO" id="GO:0019706">
    <property type="term" value="F:protein-cysteine S-palmitoyltransferase activity"/>
    <property type="evidence" value="ECO:0007669"/>
    <property type="project" value="UniProtKB-EC"/>
</dbReference>
<dbReference type="PANTHER" id="PTHR12246">
    <property type="entry name" value="PALMITOYLTRANSFERASE ZDHHC16"/>
    <property type="match status" value="1"/>
</dbReference>
<name>A0A1B6DR47_9HEMI</name>
<dbReference type="EC" id="2.3.1.225" evidence="7"/>
<keyword evidence="3 7" id="KW-0812">Transmembrane</keyword>
<evidence type="ECO:0000259" key="8">
    <source>
        <dbReference type="Pfam" id="PF01529"/>
    </source>
</evidence>
<dbReference type="EMBL" id="GEDC01009157">
    <property type="protein sequence ID" value="JAS28141.1"/>
    <property type="molecule type" value="Transcribed_RNA"/>
</dbReference>